<name>A0AAW4L8G5_9BACT</name>
<dbReference type="GO" id="GO:0051536">
    <property type="term" value="F:iron-sulfur cluster binding"/>
    <property type="evidence" value="ECO:0007669"/>
    <property type="project" value="UniProtKB-KW"/>
</dbReference>
<keyword evidence="5" id="KW-0560">Oxidoreductase</keyword>
<evidence type="ECO:0000256" key="2">
    <source>
        <dbReference type="ARBA" id="ARBA00010312"/>
    </source>
</evidence>
<dbReference type="Gene3D" id="3.30.2070.10">
    <property type="entry name" value="Formate dehydrogenase/DMSO reductase"/>
    <property type="match status" value="1"/>
</dbReference>
<dbReference type="InterPro" id="IPR009010">
    <property type="entry name" value="Asp_de-COase-like_dom_sf"/>
</dbReference>
<evidence type="ECO:0000313" key="9">
    <source>
        <dbReference type="EMBL" id="MBT0663491.1"/>
    </source>
</evidence>
<dbReference type="Gene3D" id="3.40.228.10">
    <property type="entry name" value="Dimethylsulfoxide Reductase, domain 2"/>
    <property type="match status" value="1"/>
</dbReference>
<feature type="domain" description="4Fe-4S Mo/W bis-MGD-type" evidence="8">
    <location>
        <begin position="3"/>
        <end position="60"/>
    </location>
</feature>
<dbReference type="PANTHER" id="PTHR43742:SF6">
    <property type="entry name" value="OXIDOREDUCTASE YYAE-RELATED"/>
    <property type="match status" value="1"/>
</dbReference>
<dbReference type="CDD" id="cd02786">
    <property type="entry name" value="MopB_CT_3"/>
    <property type="match status" value="1"/>
</dbReference>
<evidence type="ECO:0000256" key="4">
    <source>
        <dbReference type="ARBA" id="ARBA00022723"/>
    </source>
</evidence>
<dbReference type="Gene3D" id="3.40.50.740">
    <property type="match status" value="1"/>
</dbReference>
<evidence type="ECO:0000256" key="5">
    <source>
        <dbReference type="ARBA" id="ARBA00023002"/>
    </source>
</evidence>
<dbReference type="SUPFAM" id="SSF53706">
    <property type="entry name" value="Formate dehydrogenase/DMSO reductase, domains 1-3"/>
    <property type="match status" value="1"/>
</dbReference>
<dbReference type="CDD" id="cd02766">
    <property type="entry name" value="MopB_3"/>
    <property type="match status" value="1"/>
</dbReference>
<reference evidence="9 10" key="1">
    <citation type="submission" date="2021-05" db="EMBL/GenBank/DDBJ databases">
        <title>The draft genome of Geobacter pelophilus DSM 12255.</title>
        <authorList>
            <person name="Xu Z."/>
            <person name="Masuda Y."/>
            <person name="Itoh H."/>
            <person name="Senoo K."/>
        </authorList>
    </citation>
    <scope>NUCLEOTIDE SEQUENCE [LARGE SCALE GENOMIC DNA]</scope>
    <source>
        <strain evidence="9 10">DSM 12255</strain>
    </source>
</reference>
<dbReference type="Pfam" id="PF00384">
    <property type="entry name" value="Molybdopterin"/>
    <property type="match status" value="1"/>
</dbReference>
<dbReference type="PROSITE" id="PS51669">
    <property type="entry name" value="4FE4S_MOW_BIS_MGD"/>
    <property type="match status" value="1"/>
</dbReference>
<keyword evidence="6" id="KW-0408">Iron</keyword>
<dbReference type="PROSITE" id="PS00490">
    <property type="entry name" value="MOLYBDOPTERIN_PROK_2"/>
    <property type="match status" value="1"/>
</dbReference>
<evidence type="ECO:0000256" key="1">
    <source>
        <dbReference type="ARBA" id="ARBA00001942"/>
    </source>
</evidence>
<evidence type="ECO:0000256" key="3">
    <source>
        <dbReference type="ARBA" id="ARBA00022505"/>
    </source>
</evidence>
<dbReference type="Gene3D" id="2.20.25.90">
    <property type="entry name" value="ADC-like domains"/>
    <property type="match status" value="1"/>
</dbReference>
<evidence type="ECO:0000259" key="8">
    <source>
        <dbReference type="PROSITE" id="PS51669"/>
    </source>
</evidence>
<dbReference type="InterPro" id="IPR037920">
    <property type="entry name" value="YoaE_C"/>
</dbReference>
<dbReference type="RefSeq" id="WP_214170229.1">
    <property type="nucleotide sequence ID" value="NZ_JAHCVJ010000001.1"/>
</dbReference>
<dbReference type="AlphaFoldDB" id="A0AAW4L8G5"/>
<dbReference type="GO" id="GO:0043546">
    <property type="term" value="F:molybdopterin cofactor binding"/>
    <property type="evidence" value="ECO:0007669"/>
    <property type="project" value="InterPro"/>
</dbReference>
<accession>A0AAW4L8G5</accession>
<dbReference type="GO" id="GO:0016491">
    <property type="term" value="F:oxidoreductase activity"/>
    <property type="evidence" value="ECO:0007669"/>
    <property type="project" value="UniProtKB-KW"/>
</dbReference>
<gene>
    <name evidence="9" type="ORF">KI809_04170</name>
</gene>
<dbReference type="Proteomes" id="UP000811899">
    <property type="component" value="Unassembled WGS sequence"/>
</dbReference>
<comment type="cofactor">
    <cofactor evidence="1">
        <name>Mo-bis(molybdopterin guanine dinucleotide)</name>
        <dbReference type="ChEBI" id="CHEBI:60539"/>
    </cofactor>
</comment>
<comment type="caution">
    <text evidence="9">The sequence shown here is derived from an EMBL/GenBank/DDBJ whole genome shotgun (WGS) entry which is preliminary data.</text>
</comment>
<dbReference type="EMBL" id="JAHCVJ010000001">
    <property type="protein sequence ID" value="MBT0663491.1"/>
    <property type="molecule type" value="Genomic_DNA"/>
</dbReference>
<organism evidence="9 10">
    <name type="scientific">Geoanaerobacter pelophilus</name>
    <dbReference type="NCBI Taxonomy" id="60036"/>
    <lineage>
        <taxon>Bacteria</taxon>
        <taxon>Pseudomonadati</taxon>
        <taxon>Thermodesulfobacteriota</taxon>
        <taxon>Desulfuromonadia</taxon>
        <taxon>Geobacterales</taxon>
        <taxon>Geobacteraceae</taxon>
        <taxon>Geoanaerobacter</taxon>
    </lineage>
</organism>
<keyword evidence="4" id="KW-0479">Metal-binding</keyword>
<keyword evidence="3" id="KW-0500">Molybdenum</keyword>
<sequence>MPSTIVRSACPYDCPDTCGILATIENGQVIAVSGDPDHPYSKGTLCAKMNNYERTVHSPDRLTTPLVRSGPKGSGQFRPISWDEAIAMIAEKWRGIIAAHGAEAILPYSYAGTMGIIQRNSGHSFFHRLGASRLDRTICSPAKDEGWRAVMGNTPAVDPDSITESDLVILWGIDAAATSVHFLHRAAQAKKRGAKLLVIDTYLTRTAAAADHAFLVRPGSDGALALGIMHILDRDNRIDRDFIKDNVQGFPELASHILPEYSPDKVSALTGISVREIEQLAATYGQANAPLIRLGSGLSRYGNGAMTIRTIACLPALTGAYAKPGGGCFGGTATSGAFAMNEITREDFMARPTRIVNMNRLGEALNNLSDPPVMSLYVYHSNPAAITPDQNSVIKGLSREELFTVVHERFLTDTARYADLVLPATSSMEHSDIYRSYGSYCIQRAIAAIPPVGASKSNWEVFALLAGELGFEQSFFRQSTDELIDKVMSGDSPWTNNIETGIINSGKGVRLTVPSDPSRPYLTPSGKIELLNPTLANPLPHYLPPHAAEDPGQFWLMTAPAFYGLNSSFFEREELRSKQGGMRIIINPQDAADLGISDGSVVTAWNSYGEVDFILGLSEKVPSSIAVTEGAWWIAHSPGRRTVNALTSQRLTDMGRGSTFYDNRVDIRGKT</sequence>
<dbReference type="SMART" id="SM00926">
    <property type="entry name" value="Molybdop_Fe4S4"/>
    <property type="match status" value="1"/>
</dbReference>
<comment type="similarity">
    <text evidence="2">Belongs to the prokaryotic molybdopterin-containing oxidoreductase family.</text>
</comment>
<dbReference type="Pfam" id="PF04879">
    <property type="entry name" value="Molybdop_Fe4S4"/>
    <property type="match status" value="1"/>
</dbReference>
<dbReference type="PANTHER" id="PTHR43742">
    <property type="entry name" value="TRIMETHYLAMINE-N-OXIDE REDUCTASE"/>
    <property type="match status" value="1"/>
</dbReference>
<keyword evidence="10" id="KW-1185">Reference proteome</keyword>
<evidence type="ECO:0000256" key="6">
    <source>
        <dbReference type="ARBA" id="ARBA00023004"/>
    </source>
</evidence>
<dbReference type="SUPFAM" id="SSF50692">
    <property type="entry name" value="ADC-like"/>
    <property type="match status" value="1"/>
</dbReference>
<dbReference type="InterPro" id="IPR050612">
    <property type="entry name" value="Prok_Mopterin_Oxidored"/>
</dbReference>
<evidence type="ECO:0000313" key="10">
    <source>
        <dbReference type="Proteomes" id="UP000811899"/>
    </source>
</evidence>
<evidence type="ECO:0000256" key="7">
    <source>
        <dbReference type="ARBA" id="ARBA00023014"/>
    </source>
</evidence>
<dbReference type="Pfam" id="PF01568">
    <property type="entry name" value="Molydop_binding"/>
    <property type="match status" value="1"/>
</dbReference>
<dbReference type="InterPro" id="IPR006655">
    <property type="entry name" value="Mopterin_OxRdtase_prok_CS"/>
</dbReference>
<dbReference type="InterPro" id="IPR006656">
    <property type="entry name" value="Mopterin_OxRdtase"/>
</dbReference>
<dbReference type="GO" id="GO:0046872">
    <property type="term" value="F:metal ion binding"/>
    <property type="evidence" value="ECO:0007669"/>
    <property type="project" value="UniProtKB-KW"/>
</dbReference>
<dbReference type="InterPro" id="IPR006963">
    <property type="entry name" value="Mopterin_OxRdtase_4Fe-4S_dom"/>
</dbReference>
<keyword evidence="7" id="KW-0411">Iron-sulfur</keyword>
<dbReference type="Gene3D" id="2.40.40.20">
    <property type="match status" value="1"/>
</dbReference>
<proteinExistence type="inferred from homology"/>
<protein>
    <submittedName>
        <fullName evidence="9">Molybdopterin oxidoreductase family protein</fullName>
    </submittedName>
</protein>
<dbReference type="InterPro" id="IPR006657">
    <property type="entry name" value="MoPterin_dinucl-bd_dom"/>
</dbReference>